<dbReference type="EMBL" id="PUEJ01000019">
    <property type="protein sequence ID" value="PRH83903.1"/>
    <property type="molecule type" value="Genomic_DNA"/>
</dbReference>
<evidence type="ECO:0000313" key="11">
    <source>
        <dbReference type="Proteomes" id="UP000237682"/>
    </source>
</evidence>
<dbReference type="GO" id="GO:0008320">
    <property type="term" value="F:protein transmembrane transporter activity"/>
    <property type="evidence" value="ECO:0007669"/>
    <property type="project" value="UniProtKB-UniRule"/>
</dbReference>
<gene>
    <name evidence="9" type="primary">secE</name>
    <name evidence="10" type="ORF">C5L14_29715</name>
</gene>
<proteinExistence type="inferred from homology"/>
<evidence type="ECO:0000313" key="10">
    <source>
        <dbReference type="EMBL" id="PRH83903.1"/>
    </source>
</evidence>
<dbReference type="HAMAP" id="MF_00422">
    <property type="entry name" value="SecE"/>
    <property type="match status" value="1"/>
</dbReference>
<dbReference type="AlphaFoldDB" id="A0A2S9Q3H3"/>
<dbReference type="GO" id="GO:0009306">
    <property type="term" value="P:protein secretion"/>
    <property type="evidence" value="ECO:0007669"/>
    <property type="project" value="UniProtKB-UniRule"/>
</dbReference>
<protein>
    <recommendedName>
        <fullName evidence="9">Protein translocase subunit SecE</fullName>
    </recommendedName>
</protein>
<dbReference type="PANTHER" id="PTHR33910">
    <property type="entry name" value="PROTEIN TRANSLOCASE SUBUNIT SECE"/>
    <property type="match status" value="1"/>
</dbReference>
<dbReference type="InterPro" id="IPR038379">
    <property type="entry name" value="SecE_sf"/>
</dbReference>
<keyword evidence="8 9" id="KW-0472">Membrane</keyword>
<dbReference type="PROSITE" id="PS01067">
    <property type="entry name" value="SECE_SEC61G"/>
    <property type="match status" value="1"/>
</dbReference>
<dbReference type="NCBIfam" id="TIGR00964">
    <property type="entry name" value="secE_bact"/>
    <property type="match status" value="1"/>
</dbReference>
<keyword evidence="2 9" id="KW-0813">Transport</keyword>
<keyword evidence="6 9" id="KW-1133">Transmembrane helix</keyword>
<dbReference type="GO" id="GO:0065002">
    <property type="term" value="P:intracellular protein transmembrane transport"/>
    <property type="evidence" value="ECO:0007669"/>
    <property type="project" value="UniProtKB-UniRule"/>
</dbReference>
<dbReference type="Proteomes" id="UP000237682">
    <property type="component" value="Unassembled WGS sequence"/>
</dbReference>
<comment type="similarity">
    <text evidence="9">Belongs to the SecE/SEC61-gamma family.</text>
</comment>
<name>A0A2S9Q3H3_9HYPH</name>
<evidence type="ECO:0000256" key="6">
    <source>
        <dbReference type="ARBA" id="ARBA00022989"/>
    </source>
</evidence>
<evidence type="ECO:0000256" key="2">
    <source>
        <dbReference type="ARBA" id="ARBA00022448"/>
    </source>
</evidence>
<evidence type="ECO:0000256" key="3">
    <source>
        <dbReference type="ARBA" id="ARBA00022475"/>
    </source>
</evidence>
<accession>A0A2S9Q3H3</accession>
<evidence type="ECO:0000256" key="4">
    <source>
        <dbReference type="ARBA" id="ARBA00022692"/>
    </source>
</evidence>
<keyword evidence="3 9" id="KW-1003">Cell membrane</keyword>
<dbReference type="InterPro" id="IPR001901">
    <property type="entry name" value="Translocase_SecE/Sec61-g"/>
</dbReference>
<dbReference type="OrthoDB" id="9812738at2"/>
<dbReference type="PANTHER" id="PTHR33910:SF1">
    <property type="entry name" value="PROTEIN TRANSLOCASE SUBUNIT SECE"/>
    <property type="match status" value="1"/>
</dbReference>
<dbReference type="Pfam" id="PF00584">
    <property type="entry name" value="SecE"/>
    <property type="match status" value="1"/>
</dbReference>
<feature type="transmembrane region" description="Helical" evidence="9">
    <location>
        <begin position="30"/>
        <end position="63"/>
    </location>
</feature>
<dbReference type="GO" id="GO:0005886">
    <property type="term" value="C:plasma membrane"/>
    <property type="evidence" value="ECO:0007669"/>
    <property type="project" value="UniProtKB-SubCell"/>
</dbReference>
<comment type="function">
    <text evidence="9">Essential subunit of the Sec protein translocation channel SecYEG. Clamps together the 2 halves of SecY. May contact the channel plug during translocation.</text>
</comment>
<dbReference type="GO" id="GO:0043952">
    <property type="term" value="P:protein transport by the Sec complex"/>
    <property type="evidence" value="ECO:0007669"/>
    <property type="project" value="UniProtKB-UniRule"/>
</dbReference>
<evidence type="ECO:0000256" key="7">
    <source>
        <dbReference type="ARBA" id="ARBA00023010"/>
    </source>
</evidence>
<sequence>MAKTTPMEFLRQVRNETNKVTWPTRRETMITALMVVIFTVLMAIFFAVADWFLLHGVALIVSLGR</sequence>
<reference evidence="10 11" key="1">
    <citation type="submission" date="2018-02" db="EMBL/GenBank/DDBJ databases">
        <title>Whole genome sequencing of endophytic bacterium.</title>
        <authorList>
            <person name="Eedara R."/>
            <person name="Podile A.R."/>
        </authorList>
    </citation>
    <scope>NUCLEOTIDE SEQUENCE [LARGE SCALE GENOMIC DNA]</scope>
    <source>
        <strain evidence="10 11">RP1T</strain>
    </source>
</reference>
<dbReference type="Gene3D" id="1.20.5.1030">
    <property type="entry name" value="Preprotein translocase secy subunit"/>
    <property type="match status" value="1"/>
</dbReference>
<keyword evidence="5 9" id="KW-0653">Protein transport</keyword>
<dbReference type="RefSeq" id="WP_105865682.1">
    <property type="nucleotide sequence ID" value="NZ_PUEJ01000019.1"/>
</dbReference>
<evidence type="ECO:0000256" key="8">
    <source>
        <dbReference type="ARBA" id="ARBA00023136"/>
    </source>
</evidence>
<dbReference type="GO" id="GO:0006605">
    <property type="term" value="P:protein targeting"/>
    <property type="evidence" value="ECO:0007669"/>
    <property type="project" value="UniProtKB-UniRule"/>
</dbReference>
<evidence type="ECO:0000256" key="5">
    <source>
        <dbReference type="ARBA" id="ARBA00022927"/>
    </source>
</evidence>
<comment type="subcellular location">
    <subcellularLocation>
        <location evidence="9">Cell membrane</location>
        <topology evidence="9">Single-pass membrane protein</topology>
    </subcellularLocation>
    <subcellularLocation>
        <location evidence="1">Membrane</location>
    </subcellularLocation>
</comment>
<evidence type="ECO:0000256" key="9">
    <source>
        <dbReference type="HAMAP-Rule" id="MF_00422"/>
    </source>
</evidence>
<keyword evidence="4 9" id="KW-0812">Transmembrane</keyword>
<keyword evidence="11" id="KW-1185">Reference proteome</keyword>
<comment type="caution">
    <text evidence="10">The sequence shown here is derived from an EMBL/GenBank/DDBJ whole genome shotgun (WGS) entry which is preliminary data.</text>
</comment>
<organism evidence="10 11">
    <name type="scientific">Labrys okinawensis</name>
    <dbReference type="NCBI Taxonomy" id="346911"/>
    <lineage>
        <taxon>Bacteria</taxon>
        <taxon>Pseudomonadati</taxon>
        <taxon>Pseudomonadota</taxon>
        <taxon>Alphaproteobacteria</taxon>
        <taxon>Hyphomicrobiales</taxon>
        <taxon>Xanthobacteraceae</taxon>
        <taxon>Labrys</taxon>
    </lineage>
</organism>
<dbReference type="InterPro" id="IPR005807">
    <property type="entry name" value="SecE_bac"/>
</dbReference>
<comment type="subunit">
    <text evidence="9">Component of the Sec protein translocase complex. Heterotrimer consisting of SecY, SecE and SecG subunits. The heterotrimers can form oligomers, although 1 heterotrimer is thought to be able to translocate proteins. Interacts with the ribosome. Interacts with SecDF, and other proteins may be involved. Interacts with SecA.</text>
</comment>
<keyword evidence="7 9" id="KW-0811">Translocation</keyword>
<evidence type="ECO:0000256" key="1">
    <source>
        <dbReference type="ARBA" id="ARBA00004370"/>
    </source>
</evidence>